<protein>
    <recommendedName>
        <fullName evidence="4">Secreted protein</fullName>
    </recommendedName>
</protein>
<reference evidence="2" key="3">
    <citation type="submission" date="2025-09" db="UniProtKB">
        <authorList>
            <consortium name="Ensembl"/>
        </authorList>
    </citation>
    <scope>IDENTIFICATION</scope>
    <source>
        <strain evidence="2">breed Abyssinian</strain>
    </source>
</reference>
<keyword evidence="1" id="KW-1133">Transmembrane helix</keyword>
<evidence type="ECO:0000256" key="1">
    <source>
        <dbReference type="SAM" id="Phobius"/>
    </source>
</evidence>
<reference evidence="2" key="2">
    <citation type="submission" date="2025-08" db="UniProtKB">
        <authorList>
            <consortium name="Ensembl"/>
        </authorList>
    </citation>
    <scope>IDENTIFICATION</scope>
    <source>
        <strain evidence="2">breed Abyssinian</strain>
    </source>
</reference>
<dbReference type="Proteomes" id="UP000823872">
    <property type="component" value="Chromosome X"/>
</dbReference>
<evidence type="ECO:0008006" key="4">
    <source>
        <dbReference type="Google" id="ProtNLM"/>
    </source>
</evidence>
<proteinExistence type="predicted"/>
<evidence type="ECO:0000313" key="3">
    <source>
        <dbReference type="Proteomes" id="UP000823872"/>
    </source>
</evidence>
<keyword evidence="1" id="KW-0472">Membrane</keyword>
<dbReference type="Ensembl" id="ENSFCTT00005002263.1">
    <property type="protein sequence ID" value="ENSFCTP00005001276.1"/>
    <property type="gene ID" value="ENSFCTG00005000858.1"/>
</dbReference>
<keyword evidence="1" id="KW-0812">Transmembrane</keyword>
<organism evidence="2 3">
    <name type="scientific">Felis catus</name>
    <name type="common">Cat</name>
    <name type="synonym">Felis silvestris catus</name>
    <dbReference type="NCBI Taxonomy" id="9685"/>
    <lineage>
        <taxon>Eukaryota</taxon>
        <taxon>Metazoa</taxon>
        <taxon>Chordata</taxon>
        <taxon>Craniata</taxon>
        <taxon>Vertebrata</taxon>
        <taxon>Euteleostomi</taxon>
        <taxon>Mammalia</taxon>
        <taxon>Eutheria</taxon>
        <taxon>Laurasiatheria</taxon>
        <taxon>Carnivora</taxon>
        <taxon>Feliformia</taxon>
        <taxon>Felidae</taxon>
        <taxon>Felinae</taxon>
        <taxon>Felis</taxon>
    </lineage>
</organism>
<feature type="transmembrane region" description="Helical" evidence="1">
    <location>
        <begin position="6"/>
        <end position="24"/>
    </location>
</feature>
<evidence type="ECO:0000313" key="2">
    <source>
        <dbReference type="Ensembl" id="ENSFCTP00005001276.1"/>
    </source>
</evidence>
<reference evidence="2 3" key="1">
    <citation type="submission" date="2021-02" db="EMBL/GenBank/DDBJ databases">
        <title>Safari Cat Assemblies.</title>
        <authorList>
            <person name="Bredemeyer K.R."/>
            <person name="Murphy W.J."/>
        </authorList>
    </citation>
    <scope>NUCLEOTIDE SEQUENCE [LARGE SCALE GENOMIC DNA]</scope>
</reference>
<dbReference type="GeneTree" id="ENSGT01140000286561"/>
<accession>A0ABI7VTS7</accession>
<keyword evidence="3" id="KW-1185">Reference proteome</keyword>
<sequence length="165" mass="19154">MSFANIFFHSVGCLLVLLVVSFAVQKLFIFIRSQQFTFAFNSLAFGDVSSKRLLQLRSERSFPAFSSKVLMVSCLTFRSFIHFEFIFVNGVRKWSSFNLLHVAVQFSQHHLLKRLSFFHWMFFPALSKMSWPYVCGSSSGVSILFHWSMCLFLCQYHAVLMMTAL</sequence>
<name>A0ABI7VTS7_FELCA</name>